<dbReference type="Proteomes" id="UP001057402">
    <property type="component" value="Chromosome 7"/>
</dbReference>
<evidence type="ECO:0000313" key="2">
    <source>
        <dbReference type="Proteomes" id="UP001057402"/>
    </source>
</evidence>
<proteinExistence type="predicted"/>
<dbReference type="EMBL" id="CM042886">
    <property type="protein sequence ID" value="KAI4343146.1"/>
    <property type="molecule type" value="Genomic_DNA"/>
</dbReference>
<accession>A0ACB9P414</accession>
<gene>
    <name evidence="1" type="ORF">MLD38_027682</name>
</gene>
<sequence length="697" mass="78041">MVSEVRRKLENVCCGKGWCYGVFWRFDRRNPMLLTVDDAYCDDQTEALVNNILQQVHLLGEGCIGHAAFTRKHCWMFCDARNAQCSTSDCTDSQSLLLGDAELHRQFSNGIKTIALIPVEQKGVLQFGSRKTIPEKLEHLQYLKKPFEVANDIDRPFTGDPMSINGLYASLQNEGLFNSAVLPQSSSLHLPSIYSGRTSCEQSFSYPTLPIKVEPTDAACLSSCTCDFSVITTVESPLPSHMLIRDSHDLSRGDVLKNSLVDTRPTSFGQNRPFQEVKTTEQFTDYTRTIDDLSLWFADLPGDDFAAMENTLNFDVHHVAAASISSSSLGQGDYAYPVEMNYPPEERAACIEGAQDDMFGVGGDRWEDYSTNSCPVDLGGSSKGVLAQLGVEDTLMNERCTMTPKQPEVGNFSQPEMMNALPPAEDLSRGRDLHGKVFPKSSIGMWIDDRYSYNIQGAVAARICKTEEPRRAAKRRARPGESTRPRPKDRQLIQDRLKELRGMIPNGAKCSIDALLDRTVKHMQFLQNVTKYADRLRQAKMPKLINPVKRRCSSSIDGGGATWAFEVGSRTVECPVIVEDLDARGQMLIEMVCEDQGLSLEIADTVRGFGLNILKGEMEVRDGKLWSRFIVEANRHVTRMDVFWSLVRLLQQRDAVDFEHKGEPHTDVTDGQDGILHCNDYKQTSQMLPVGLTEIFR</sequence>
<name>A0ACB9P414_9MYRT</name>
<evidence type="ECO:0000313" key="1">
    <source>
        <dbReference type="EMBL" id="KAI4343146.1"/>
    </source>
</evidence>
<protein>
    <submittedName>
        <fullName evidence="1">Uncharacterized protein</fullName>
    </submittedName>
</protein>
<reference evidence="2" key="1">
    <citation type="journal article" date="2023" name="Front. Plant Sci.">
        <title>Chromosomal-level genome assembly of Melastoma candidum provides insights into trichome evolution.</title>
        <authorList>
            <person name="Zhong Y."/>
            <person name="Wu W."/>
            <person name="Sun C."/>
            <person name="Zou P."/>
            <person name="Liu Y."/>
            <person name="Dai S."/>
            <person name="Zhou R."/>
        </authorList>
    </citation>
    <scope>NUCLEOTIDE SEQUENCE [LARGE SCALE GENOMIC DNA]</scope>
</reference>
<organism evidence="1 2">
    <name type="scientific">Melastoma candidum</name>
    <dbReference type="NCBI Taxonomy" id="119954"/>
    <lineage>
        <taxon>Eukaryota</taxon>
        <taxon>Viridiplantae</taxon>
        <taxon>Streptophyta</taxon>
        <taxon>Embryophyta</taxon>
        <taxon>Tracheophyta</taxon>
        <taxon>Spermatophyta</taxon>
        <taxon>Magnoliopsida</taxon>
        <taxon>eudicotyledons</taxon>
        <taxon>Gunneridae</taxon>
        <taxon>Pentapetalae</taxon>
        <taxon>rosids</taxon>
        <taxon>malvids</taxon>
        <taxon>Myrtales</taxon>
        <taxon>Melastomataceae</taxon>
        <taxon>Melastomatoideae</taxon>
        <taxon>Melastomateae</taxon>
        <taxon>Melastoma</taxon>
    </lineage>
</organism>
<keyword evidence="2" id="KW-1185">Reference proteome</keyword>
<comment type="caution">
    <text evidence="1">The sequence shown here is derived from an EMBL/GenBank/DDBJ whole genome shotgun (WGS) entry which is preliminary data.</text>
</comment>